<feature type="domain" description="Peptidase S24/S26A/S26B/S26C" evidence="4">
    <location>
        <begin position="116"/>
        <end position="239"/>
    </location>
</feature>
<dbReference type="STRING" id="1071679.BG57_03985"/>
<dbReference type="AlphaFoldDB" id="A0A069PBS4"/>
<sequence length="245" mass="27175">MPVDNSGMTVIDNRRARLAQLIEKYGSQAEFVRQTGENQGEISALLKTKSFGEKKARKLEEKLKLPTGWLDEAPTSEKNVLTDGRASVNIRPIVGWDNDQELGEEYVLIPRLEVKASAGNGRIVWHIDEKGQRQAFRKAWLKRLGLDAEHAATIVAEGSSMEPRVIDGDSLVVNYKATELVDGKVYVLAYQNEVYVKRLFKRPGGGLSIRSDNPDKTRYPDVDISAEESGHVQIIARVVGVSGAM</sequence>
<dbReference type="Gene3D" id="2.10.109.10">
    <property type="entry name" value="Umud Fragment, subunit A"/>
    <property type="match status" value="1"/>
</dbReference>
<gene>
    <name evidence="5" type="ORF">BG57_03985</name>
</gene>
<dbReference type="EMBL" id="JFHE01000011">
    <property type="protein sequence ID" value="KDR34741.1"/>
    <property type="molecule type" value="Genomic_DNA"/>
</dbReference>
<organism evidence="5 6">
    <name type="scientific">Caballeronia grimmiae</name>
    <dbReference type="NCBI Taxonomy" id="1071679"/>
    <lineage>
        <taxon>Bacteria</taxon>
        <taxon>Pseudomonadati</taxon>
        <taxon>Pseudomonadota</taxon>
        <taxon>Betaproteobacteria</taxon>
        <taxon>Burkholderiales</taxon>
        <taxon>Burkholderiaceae</taxon>
        <taxon>Caballeronia</taxon>
    </lineage>
</organism>
<keyword evidence="3" id="KW-0804">Transcription</keyword>
<dbReference type="PANTHER" id="PTHR40661:SF3">
    <property type="entry name" value="FELS-1 PROPHAGE TRANSCRIPTIONAL REGULATOR"/>
    <property type="match status" value="1"/>
</dbReference>
<keyword evidence="2" id="KW-0238">DNA-binding</keyword>
<reference evidence="5 6" key="1">
    <citation type="submission" date="2014-03" db="EMBL/GenBank/DDBJ databases">
        <title>Draft Genome Sequences of Four Burkholderia Strains.</title>
        <authorList>
            <person name="Liu X.Y."/>
            <person name="Li C.X."/>
            <person name="Xu J.H."/>
        </authorList>
    </citation>
    <scope>NUCLEOTIDE SEQUENCE [LARGE SCALE GENOMIC DNA]</scope>
    <source>
        <strain evidence="5 6">R27</strain>
    </source>
</reference>
<dbReference type="Pfam" id="PF00717">
    <property type="entry name" value="Peptidase_S24"/>
    <property type="match status" value="1"/>
</dbReference>
<dbReference type="PANTHER" id="PTHR40661">
    <property type="match status" value="1"/>
</dbReference>
<proteinExistence type="predicted"/>
<evidence type="ECO:0000313" key="6">
    <source>
        <dbReference type="Proteomes" id="UP000027439"/>
    </source>
</evidence>
<dbReference type="InterPro" id="IPR015927">
    <property type="entry name" value="Peptidase_S24_S26A/B/C"/>
</dbReference>
<protein>
    <submittedName>
        <fullName evidence="5">Phage repressor protein</fullName>
    </submittedName>
</protein>
<keyword evidence="1" id="KW-0805">Transcription regulation</keyword>
<evidence type="ECO:0000256" key="2">
    <source>
        <dbReference type="ARBA" id="ARBA00023125"/>
    </source>
</evidence>
<dbReference type="GO" id="GO:0003677">
    <property type="term" value="F:DNA binding"/>
    <property type="evidence" value="ECO:0007669"/>
    <property type="project" value="UniProtKB-KW"/>
</dbReference>
<evidence type="ECO:0000256" key="1">
    <source>
        <dbReference type="ARBA" id="ARBA00023015"/>
    </source>
</evidence>
<evidence type="ECO:0000259" key="4">
    <source>
        <dbReference type="Pfam" id="PF00717"/>
    </source>
</evidence>
<dbReference type="Proteomes" id="UP000027439">
    <property type="component" value="Unassembled WGS sequence"/>
</dbReference>
<dbReference type="eggNOG" id="COG2932">
    <property type="taxonomic scope" value="Bacteria"/>
</dbReference>
<dbReference type="InterPro" id="IPR036286">
    <property type="entry name" value="LexA/Signal_pep-like_sf"/>
</dbReference>
<dbReference type="SUPFAM" id="SSF51306">
    <property type="entry name" value="LexA/Signal peptidase"/>
    <property type="match status" value="1"/>
</dbReference>
<dbReference type="InterPro" id="IPR039418">
    <property type="entry name" value="LexA-like"/>
</dbReference>
<dbReference type="CDD" id="cd06529">
    <property type="entry name" value="S24_LexA-like"/>
    <property type="match status" value="1"/>
</dbReference>
<name>A0A069PBS4_9BURK</name>
<evidence type="ECO:0000313" key="5">
    <source>
        <dbReference type="EMBL" id="KDR34741.1"/>
    </source>
</evidence>
<accession>A0A069PBS4</accession>
<comment type="caution">
    <text evidence="5">The sequence shown here is derived from an EMBL/GenBank/DDBJ whole genome shotgun (WGS) entry which is preliminary data.</text>
</comment>
<evidence type="ECO:0000256" key="3">
    <source>
        <dbReference type="ARBA" id="ARBA00023163"/>
    </source>
</evidence>